<dbReference type="Pfam" id="PF20680">
    <property type="entry name" value="DUF6817"/>
    <property type="match status" value="1"/>
</dbReference>
<dbReference type="InterPro" id="IPR049202">
    <property type="entry name" value="DUF6817"/>
</dbReference>
<sequence>MDTSDRLAALLRDRGAERIEHPGGTLAAHLERVQLLLARLGAGPDLQLAGRAHAVYGTDGFDVRLLADDERPLLVEIIGPAAEELVHRYGGCDRDRTWPDLAATGLVHDRRNGQAERLEGPQLRDFADLSLGNELDVAGHAPGFVEQHGGYFRRLTEAWAPVLSPAVLAEARRVLG</sequence>
<dbReference type="Proteomes" id="UP000322499">
    <property type="component" value="Unassembled WGS sequence"/>
</dbReference>
<protein>
    <recommendedName>
        <fullName evidence="1">DUF6817 domain-containing protein</fullName>
    </recommendedName>
</protein>
<dbReference type="AlphaFoldDB" id="A0A5S5CW32"/>
<gene>
    <name evidence="2" type="ORF">BD833_10847</name>
</gene>
<comment type="caution">
    <text evidence="2">The sequence shown here is derived from an EMBL/GenBank/DDBJ whole genome shotgun (WGS) entry which is preliminary data.</text>
</comment>
<accession>A0A5S5CW32</accession>
<evidence type="ECO:0000259" key="1">
    <source>
        <dbReference type="Pfam" id="PF20680"/>
    </source>
</evidence>
<dbReference type="EMBL" id="VNHW01000008">
    <property type="protein sequence ID" value="TYP86762.1"/>
    <property type="molecule type" value="Genomic_DNA"/>
</dbReference>
<name>A0A5S5CW32_9ACTN</name>
<feature type="domain" description="DUF6817" evidence="1">
    <location>
        <begin position="10"/>
        <end position="94"/>
    </location>
</feature>
<organism evidence="2 3">
    <name type="scientific">Blastococcus xanthinilyticus</name>
    <dbReference type="NCBI Taxonomy" id="1564164"/>
    <lineage>
        <taxon>Bacteria</taxon>
        <taxon>Bacillati</taxon>
        <taxon>Actinomycetota</taxon>
        <taxon>Actinomycetes</taxon>
        <taxon>Geodermatophilales</taxon>
        <taxon>Geodermatophilaceae</taxon>
        <taxon>Blastococcus</taxon>
    </lineage>
</organism>
<evidence type="ECO:0000313" key="3">
    <source>
        <dbReference type="Proteomes" id="UP000322499"/>
    </source>
</evidence>
<dbReference type="RefSeq" id="WP_166533596.1">
    <property type="nucleotide sequence ID" value="NZ_VNHW01000008.1"/>
</dbReference>
<evidence type="ECO:0000313" key="2">
    <source>
        <dbReference type="EMBL" id="TYP86762.1"/>
    </source>
</evidence>
<reference evidence="2 3" key="1">
    <citation type="submission" date="2019-07" db="EMBL/GenBank/DDBJ databases">
        <title>Genomic Encyclopedia of Archaeal and Bacterial Type Strains, Phase II (KMG-II): from individual species to whole genera.</title>
        <authorList>
            <person name="Goeker M."/>
        </authorList>
    </citation>
    <scope>NUCLEOTIDE SEQUENCE [LARGE SCALE GENOMIC DNA]</scope>
    <source>
        <strain evidence="2 3">DSM 46842</strain>
    </source>
</reference>
<keyword evidence="3" id="KW-1185">Reference proteome</keyword>
<proteinExistence type="predicted"/>